<feature type="compositionally biased region" description="Acidic residues" evidence="1">
    <location>
        <begin position="291"/>
        <end position="301"/>
    </location>
</feature>
<protein>
    <recommendedName>
        <fullName evidence="2">SANT domain-containing protein</fullName>
    </recommendedName>
</protein>
<feature type="region of interest" description="Disordered" evidence="1">
    <location>
        <begin position="153"/>
        <end position="329"/>
    </location>
</feature>
<dbReference type="GO" id="GO:0071339">
    <property type="term" value="C:MLL1 complex"/>
    <property type="evidence" value="ECO:0007669"/>
    <property type="project" value="TreeGrafter"/>
</dbReference>
<accession>A0AAV2TG60</accession>
<evidence type="ECO:0000256" key="1">
    <source>
        <dbReference type="SAM" id="MobiDB-lite"/>
    </source>
</evidence>
<feature type="compositionally biased region" description="Polar residues" evidence="1">
    <location>
        <begin position="114"/>
        <end position="123"/>
    </location>
</feature>
<evidence type="ECO:0000313" key="3">
    <source>
        <dbReference type="EMBL" id="CAL5135468.1"/>
    </source>
</evidence>
<feature type="compositionally biased region" description="Polar residues" evidence="1">
    <location>
        <begin position="180"/>
        <end position="202"/>
    </location>
</feature>
<organism evidence="3 4">
    <name type="scientific">Calicophoron daubneyi</name>
    <name type="common">Rumen fluke</name>
    <name type="synonym">Paramphistomum daubneyi</name>
    <dbReference type="NCBI Taxonomy" id="300641"/>
    <lineage>
        <taxon>Eukaryota</taxon>
        <taxon>Metazoa</taxon>
        <taxon>Spiralia</taxon>
        <taxon>Lophotrochozoa</taxon>
        <taxon>Platyhelminthes</taxon>
        <taxon>Trematoda</taxon>
        <taxon>Digenea</taxon>
        <taxon>Plagiorchiida</taxon>
        <taxon>Pronocephalata</taxon>
        <taxon>Paramphistomoidea</taxon>
        <taxon>Paramphistomidae</taxon>
        <taxon>Calicophoron</taxon>
    </lineage>
</organism>
<dbReference type="SUPFAM" id="SSF46689">
    <property type="entry name" value="Homeodomain-like"/>
    <property type="match status" value="1"/>
</dbReference>
<dbReference type="AlphaFoldDB" id="A0AAV2TG60"/>
<dbReference type="InterPro" id="IPR001005">
    <property type="entry name" value="SANT/Myb"/>
</dbReference>
<dbReference type="PANTHER" id="PTHR21397">
    <property type="entry name" value="CHROMATIN COMPLEXES SUBUNIT BAP18-RELATED"/>
    <property type="match status" value="1"/>
</dbReference>
<feature type="compositionally biased region" description="Low complexity" evidence="1">
    <location>
        <begin position="210"/>
        <end position="220"/>
    </location>
</feature>
<proteinExistence type="predicted"/>
<dbReference type="PROSITE" id="PS51293">
    <property type="entry name" value="SANT"/>
    <property type="match status" value="1"/>
</dbReference>
<dbReference type="Proteomes" id="UP001497525">
    <property type="component" value="Unassembled WGS sequence"/>
</dbReference>
<sequence length="329" mass="36428">MANGSRVAEIFQQASVAFGRLAQLTLDLKLYQAEQTEPESKGSNNSGKWSNREIDQLKDAISRFGNDLAKISEAIETKTVAQIKQKVKSKAFQEAGFGDVLNSEADQSEKSSKQTEPGQNVTEVTAERGRRKQSLDVCDDFMLRDPKRLRLDDQFERQTAKSVSEERAESRPTNAAEFKSVSTTKQLTTASSLLRTDSSVTAPGTLIRPSSVTTTSTSSTLVRQPSPALSKSNASGMAQVKPPLSQPLLHRQQPLVRFEIPPAMSTKTNLEKKTYNSAAKHPESSESRYEEYDDSDEEEDPAGYCDSADYDYDEPDEDGDDLDSEEYDE</sequence>
<dbReference type="Pfam" id="PF00249">
    <property type="entry name" value="Myb_DNA-binding"/>
    <property type="match status" value="1"/>
</dbReference>
<dbReference type="CDD" id="cd00167">
    <property type="entry name" value="SANT"/>
    <property type="match status" value="1"/>
</dbReference>
<feature type="domain" description="SANT" evidence="2">
    <location>
        <begin position="46"/>
        <end position="95"/>
    </location>
</feature>
<feature type="compositionally biased region" description="Acidic residues" evidence="1">
    <location>
        <begin position="308"/>
        <end position="329"/>
    </location>
</feature>
<evidence type="ECO:0000313" key="4">
    <source>
        <dbReference type="Proteomes" id="UP001497525"/>
    </source>
</evidence>
<comment type="caution">
    <text evidence="3">The sequence shown here is derived from an EMBL/GenBank/DDBJ whole genome shotgun (WGS) entry which is preliminary data.</text>
</comment>
<dbReference type="GO" id="GO:0016589">
    <property type="term" value="C:NURF complex"/>
    <property type="evidence" value="ECO:0007669"/>
    <property type="project" value="TreeGrafter"/>
</dbReference>
<feature type="compositionally biased region" description="Basic and acidic residues" evidence="1">
    <location>
        <begin position="269"/>
        <end position="290"/>
    </location>
</feature>
<dbReference type="PANTHER" id="PTHR21397:SF2">
    <property type="entry name" value="CHROMATIN COMPLEXES SUBUNIT BAP18"/>
    <property type="match status" value="1"/>
</dbReference>
<feature type="compositionally biased region" description="Polar residues" evidence="1">
    <location>
        <begin position="221"/>
        <end position="236"/>
    </location>
</feature>
<dbReference type="EMBL" id="CAXLJL010000267">
    <property type="protein sequence ID" value="CAL5135468.1"/>
    <property type="molecule type" value="Genomic_DNA"/>
</dbReference>
<dbReference type="SMART" id="SM00717">
    <property type="entry name" value="SANT"/>
    <property type="match status" value="1"/>
</dbReference>
<evidence type="ECO:0000259" key="2">
    <source>
        <dbReference type="PROSITE" id="PS51293"/>
    </source>
</evidence>
<dbReference type="InterPro" id="IPR009057">
    <property type="entry name" value="Homeodomain-like_sf"/>
</dbReference>
<reference evidence="3" key="1">
    <citation type="submission" date="2024-06" db="EMBL/GenBank/DDBJ databases">
        <authorList>
            <person name="Liu X."/>
            <person name="Lenzi L."/>
            <person name="Haldenby T S."/>
            <person name="Uol C."/>
        </authorList>
    </citation>
    <scope>NUCLEOTIDE SEQUENCE</scope>
</reference>
<feature type="region of interest" description="Disordered" evidence="1">
    <location>
        <begin position="103"/>
        <end position="131"/>
    </location>
</feature>
<gene>
    <name evidence="3" type="ORF">CDAUBV1_LOCUS9607</name>
</gene>
<name>A0AAV2TG60_CALDB</name>
<dbReference type="InterPro" id="IPR017884">
    <property type="entry name" value="SANT_dom"/>
</dbReference>
<feature type="compositionally biased region" description="Basic and acidic residues" evidence="1">
    <location>
        <begin position="153"/>
        <end position="170"/>
    </location>
</feature>
<dbReference type="Gene3D" id="1.20.58.1880">
    <property type="match status" value="1"/>
</dbReference>